<accession>A0A843YI20</accession>
<evidence type="ECO:0000313" key="6">
    <source>
        <dbReference type="EMBL" id="MQQ09458.1"/>
    </source>
</evidence>
<dbReference type="AlphaFoldDB" id="A0A843YI20"/>
<reference evidence="6 7" key="1">
    <citation type="submission" date="2019-10" db="EMBL/GenBank/DDBJ databases">
        <title>Epibacterium sp. nov., isolated from seawater.</title>
        <authorList>
            <person name="Zhang X."/>
            <person name="Li N."/>
        </authorList>
    </citation>
    <scope>NUCLEOTIDE SEQUENCE [LARGE SCALE GENOMIC DNA]</scope>
    <source>
        <strain evidence="6 7">SM1979</strain>
    </source>
</reference>
<dbReference type="GO" id="GO:0097367">
    <property type="term" value="F:carbohydrate derivative binding"/>
    <property type="evidence" value="ECO:0007669"/>
    <property type="project" value="InterPro"/>
</dbReference>
<feature type="domain" description="HTH rpiR-type" evidence="4">
    <location>
        <begin position="11"/>
        <end position="87"/>
    </location>
</feature>
<keyword evidence="2" id="KW-0238">DNA-binding</keyword>
<gene>
    <name evidence="6" type="ORF">GFB49_13400</name>
</gene>
<dbReference type="PANTHER" id="PTHR30514">
    <property type="entry name" value="GLUCOKINASE"/>
    <property type="match status" value="1"/>
</dbReference>
<dbReference type="GO" id="GO:0003700">
    <property type="term" value="F:DNA-binding transcription factor activity"/>
    <property type="evidence" value="ECO:0007669"/>
    <property type="project" value="InterPro"/>
</dbReference>
<evidence type="ECO:0000256" key="3">
    <source>
        <dbReference type="ARBA" id="ARBA00023163"/>
    </source>
</evidence>
<dbReference type="SUPFAM" id="SSF53697">
    <property type="entry name" value="SIS domain"/>
    <property type="match status" value="1"/>
</dbReference>
<dbReference type="PROSITE" id="PS51071">
    <property type="entry name" value="HTH_RPIR"/>
    <property type="match status" value="1"/>
</dbReference>
<dbReference type="Gene3D" id="3.40.50.10490">
    <property type="entry name" value="Glucose-6-phosphate isomerase like protein, domain 1"/>
    <property type="match status" value="1"/>
</dbReference>
<evidence type="ECO:0000256" key="1">
    <source>
        <dbReference type="ARBA" id="ARBA00023015"/>
    </source>
</evidence>
<keyword evidence="1" id="KW-0805">Transcription regulation</keyword>
<dbReference type="InterPro" id="IPR000281">
    <property type="entry name" value="HTH_RpiR"/>
</dbReference>
<dbReference type="GO" id="GO:1901135">
    <property type="term" value="P:carbohydrate derivative metabolic process"/>
    <property type="evidence" value="ECO:0007669"/>
    <property type="project" value="InterPro"/>
</dbReference>
<dbReference type="InterPro" id="IPR036388">
    <property type="entry name" value="WH-like_DNA-bd_sf"/>
</dbReference>
<dbReference type="Gene3D" id="1.10.10.10">
    <property type="entry name" value="Winged helix-like DNA-binding domain superfamily/Winged helix DNA-binding domain"/>
    <property type="match status" value="1"/>
</dbReference>
<feature type="domain" description="SIS" evidence="5">
    <location>
        <begin position="136"/>
        <end position="272"/>
    </location>
</feature>
<comment type="caution">
    <text evidence="6">The sequence shown here is derived from an EMBL/GenBank/DDBJ whole genome shotgun (WGS) entry which is preliminary data.</text>
</comment>
<evidence type="ECO:0000313" key="7">
    <source>
        <dbReference type="Proteomes" id="UP000444174"/>
    </source>
</evidence>
<dbReference type="Pfam" id="PF01380">
    <property type="entry name" value="SIS"/>
    <property type="match status" value="1"/>
</dbReference>
<proteinExistence type="predicted"/>
<evidence type="ECO:0000259" key="4">
    <source>
        <dbReference type="PROSITE" id="PS51071"/>
    </source>
</evidence>
<evidence type="ECO:0000256" key="2">
    <source>
        <dbReference type="ARBA" id="ARBA00023125"/>
    </source>
</evidence>
<dbReference type="SUPFAM" id="SSF46689">
    <property type="entry name" value="Homeodomain-like"/>
    <property type="match status" value="1"/>
</dbReference>
<keyword evidence="7" id="KW-1185">Reference proteome</keyword>
<keyword evidence="3" id="KW-0804">Transcription</keyword>
<dbReference type="PROSITE" id="PS51464">
    <property type="entry name" value="SIS"/>
    <property type="match status" value="1"/>
</dbReference>
<name>A0A843YI20_9RHOB</name>
<dbReference type="RefSeq" id="WP_153216402.1">
    <property type="nucleotide sequence ID" value="NZ_WIBF01000008.1"/>
</dbReference>
<dbReference type="InterPro" id="IPR035472">
    <property type="entry name" value="RpiR-like_SIS"/>
</dbReference>
<organism evidence="6 7">
    <name type="scientific">Tritonibacter litoralis</name>
    <dbReference type="NCBI Taxonomy" id="2662264"/>
    <lineage>
        <taxon>Bacteria</taxon>
        <taxon>Pseudomonadati</taxon>
        <taxon>Pseudomonadota</taxon>
        <taxon>Alphaproteobacteria</taxon>
        <taxon>Rhodobacterales</taxon>
        <taxon>Paracoccaceae</taxon>
        <taxon>Tritonibacter</taxon>
    </lineage>
</organism>
<protein>
    <submittedName>
        <fullName evidence="6">SIS domain-containing protein</fullName>
    </submittedName>
</protein>
<sequence>MTARLAPKNIDEFNARLKDVSQDLPKRMKQCATYVAENTERIAVSTVAEMASAAGVQPSAMMRFCSVMGFAGFSEMQKLFRTAYSPGLPDYTTRLANLRERGADSPASLLAEFVDAGRMSLENLANVVDPRVLDEAVVSLSGAQMIHVVGFRRAFPVATYLTYAFEKMEVPCMLHEGTGKLDHRHALRGGDAVIAISFAPYSQETVDLAQAAADRGLPVVAITDTVMSPLHIPGVRPISVSEVDFGSFRALSATLSLAITIAVAVGSRRVEK</sequence>
<dbReference type="InterPro" id="IPR047640">
    <property type="entry name" value="RpiR-like"/>
</dbReference>
<dbReference type="PANTHER" id="PTHR30514:SF20">
    <property type="entry name" value="TRANSCRIPTIONAL REGULATOR"/>
    <property type="match status" value="1"/>
</dbReference>
<dbReference type="EMBL" id="WIBF01000008">
    <property type="protein sequence ID" value="MQQ09458.1"/>
    <property type="molecule type" value="Genomic_DNA"/>
</dbReference>
<dbReference type="Pfam" id="PF01418">
    <property type="entry name" value="HTH_6"/>
    <property type="match status" value="1"/>
</dbReference>
<dbReference type="CDD" id="cd05013">
    <property type="entry name" value="SIS_RpiR"/>
    <property type="match status" value="1"/>
</dbReference>
<evidence type="ECO:0000259" key="5">
    <source>
        <dbReference type="PROSITE" id="PS51464"/>
    </source>
</evidence>
<dbReference type="Proteomes" id="UP000444174">
    <property type="component" value="Unassembled WGS sequence"/>
</dbReference>
<dbReference type="InterPro" id="IPR046348">
    <property type="entry name" value="SIS_dom_sf"/>
</dbReference>
<dbReference type="GO" id="GO:0003677">
    <property type="term" value="F:DNA binding"/>
    <property type="evidence" value="ECO:0007669"/>
    <property type="project" value="UniProtKB-KW"/>
</dbReference>
<dbReference type="InterPro" id="IPR001347">
    <property type="entry name" value="SIS_dom"/>
</dbReference>
<dbReference type="InterPro" id="IPR009057">
    <property type="entry name" value="Homeodomain-like_sf"/>
</dbReference>